<evidence type="ECO:0000313" key="2">
    <source>
        <dbReference type="EMBL" id="ROH93049.1"/>
    </source>
</evidence>
<dbReference type="RefSeq" id="WP_123209901.1">
    <property type="nucleotide sequence ID" value="NZ_RJVO01000001.1"/>
</dbReference>
<feature type="signal peptide" evidence="1">
    <location>
        <begin position="1"/>
        <end position="21"/>
    </location>
</feature>
<keyword evidence="1" id="KW-0732">Signal</keyword>
<sequence length="249" mass="27317">MSQRPLAAFALLCALGLPAAAQTPTPAPTASQAEQDYLAELARVEAATAPQSLEPLLEKAEAVQGALMDIPADMGGEAVIERYSEPEFSALQARLRGIHLQRGMEIFVQPLPAFFSALAAAHGRPADQAYFALYQAYWGEQLFPVYMQPRALVVGCVKYGDGLLNRLYGDWLRYAKTYPEAYRASVQQMLKDFEEVFALGTCACGDRAGVVRELQQFSREHPRSPAAPAATQRWRELKAHTEKLPVSCG</sequence>
<reference evidence="2 3" key="1">
    <citation type="submission" date="2018-10" db="EMBL/GenBank/DDBJ databases">
        <authorList>
            <person name="Chen W.-M."/>
        </authorList>
    </citation>
    <scope>NUCLEOTIDE SEQUENCE [LARGE SCALE GENOMIC DNA]</scope>
    <source>
        <strain evidence="2 3">THS-13</strain>
    </source>
</reference>
<dbReference type="Proteomes" id="UP000282106">
    <property type="component" value="Unassembled WGS sequence"/>
</dbReference>
<dbReference type="InParanoid" id="A0A3N0VJX1"/>
<organism evidence="2 3">
    <name type="scientific">Stagnimonas aquatica</name>
    <dbReference type="NCBI Taxonomy" id="2689987"/>
    <lineage>
        <taxon>Bacteria</taxon>
        <taxon>Pseudomonadati</taxon>
        <taxon>Pseudomonadota</taxon>
        <taxon>Gammaproteobacteria</taxon>
        <taxon>Nevskiales</taxon>
        <taxon>Nevskiaceae</taxon>
        <taxon>Stagnimonas</taxon>
    </lineage>
</organism>
<gene>
    <name evidence="2" type="ORF">ED208_00485</name>
</gene>
<dbReference type="EMBL" id="RJVO01000001">
    <property type="protein sequence ID" value="ROH93049.1"/>
    <property type="molecule type" value="Genomic_DNA"/>
</dbReference>
<proteinExistence type="predicted"/>
<evidence type="ECO:0000256" key="1">
    <source>
        <dbReference type="SAM" id="SignalP"/>
    </source>
</evidence>
<feature type="chain" id="PRO_5018338135" evidence="1">
    <location>
        <begin position="22"/>
        <end position="249"/>
    </location>
</feature>
<name>A0A3N0VJX1_9GAMM</name>
<keyword evidence="3" id="KW-1185">Reference proteome</keyword>
<accession>A0A3N0VJX1</accession>
<protein>
    <submittedName>
        <fullName evidence="2">Uncharacterized protein</fullName>
    </submittedName>
</protein>
<comment type="caution">
    <text evidence="2">The sequence shown here is derived from an EMBL/GenBank/DDBJ whole genome shotgun (WGS) entry which is preliminary data.</text>
</comment>
<evidence type="ECO:0000313" key="3">
    <source>
        <dbReference type="Proteomes" id="UP000282106"/>
    </source>
</evidence>
<dbReference type="AlphaFoldDB" id="A0A3N0VJX1"/>